<dbReference type="EMBL" id="CP080467">
    <property type="protein sequence ID" value="UNO48102.1"/>
    <property type="molecule type" value="Genomic_DNA"/>
</dbReference>
<evidence type="ECO:0000313" key="2">
    <source>
        <dbReference type="Proteomes" id="UP000829401"/>
    </source>
</evidence>
<organism evidence="1 2">
    <name type="scientific">Alicyclobacillus acidoterrestris (strain ATCC 49025 / DSM 3922 / CIP 106132 / NCIMB 13137 / GD3B)</name>
    <dbReference type="NCBI Taxonomy" id="1356854"/>
    <lineage>
        <taxon>Bacteria</taxon>
        <taxon>Bacillati</taxon>
        <taxon>Bacillota</taxon>
        <taxon>Bacilli</taxon>
        <taxon>Bacillales</taxon>
        <taxon>Alicyclobacillaceae</taxon>
        <taxon>Alicyclobacillus</taxon>
    </lineage>
</organism>
<dbReference type="KEGG" id="aaco:K1I37_15645"/>
<gene>
    <name evidence="1" type="ORF">K1I37_15645</name>
</gene>
<reference evidence="2" key="1">
    <citation type="journal article" date="2022" name="G3 (Bethesda)">
        <title>Unveiling the complete genome sequence of Alicyclobacillus acidoterrestris DSM 3922T, a taint-producing strain.</title>
        <authorList>
            <person name="Leonardo I.C."/>
            <person name="Barreto Crespo M.T."/>
            <person name="Gaspar F.B."/>
        </authorList>
    </citation>
    <scope>NUCLEOTIDE SEQUENCE [LARGE SCALE GENOMIC DNA]</scope>
    <source>
        <strain evidence="2">DSM 3922</strain>
    </source>
</reference>
<dbReference type="AlphaFoldDB" id="T0CKB7"/>
<name>T0CKB7_ALIAG</name>
<dbReference type="RefSeq" id="WP_021294899.1">
    <property type="nucleotide sequence ID" value="NZ_AURB01000023.1"/>
</dbReference>
<sequence>MRSPNDSNYPIHPRKHVSHWPMAAISRPIVYIDRYIYVDIPRHYFVPSHQTIVVDSRYPYRKRPKTD</sequence>
<accession>T0CKB7</accession>
<proteinExistence type="predicted"/>
<dbReference type="Proteomes" id="UP000829401">
    <property type="component" value="Chromosome"/>
</dbReference>
<keyword evidence="2" id="KW-1185">Reference proteome</keyword>
<evidence type="ECO:0000313" key="1">
    <source>
        <dbReference type="EMBL" id="UNO48102.1"/>
    </source>
</evidence>
<protein>
    <submittedName>
        <fullName evidence="1">Uncharacterized protein</fullName>
    </submittedName>
</protein>
<accession>A0A9E6ZEE5</accession>